<dbReference type="InterPro" id="IPR017560">
    <property type="entry name" value="Cyt_c_biogenesis_CcmI"/>
</dbReference>
<evidence type="ECO:0000256" key="2">
    <source>
        <dbReference type="SAM" id="MobiDB-lite"/>
    </source>
</evidence>
<accession>A0A0P1GI72</accession>
<dbReference type="InterPro" id="IPR011990">
    <property type="entry name" value="TPR-like_helical_dom_sf"/>
</dbReference>
<dbReference type="GO" id="GO:0017004">
    <property type="term" value="P:cytochrome complex assembly"/>
    <property type="evidence" value="ECO:0007669"/>
    <property type="project" value="UniProtKB-KW"/>
</dbReference>
<organism evidence="3 4">
    <name type="scientific">Tritonibacter multivorans</name>
    <dbReference type="NCBI Taxonomy" id="928856"/>
    <lineage>
        <taxon>Bacteria</taxon>
        <taxon>Pseudomonadati</taxon>
        <taxon>Pseudomonadota</taxon>
        <taxon>Alphaproteobacteria</taxon>
        <taxon>Rhodobacterales</taxon>
        <taxon>Paracoccaceae</taxon>
        <taxon>Tritonibacter</taxon>
    </lineage>
</organism>
<feature type="region of interest" description="Disordered" evidence="2">
    <location>
        <begin position="134"/>
        <end position="158"/>
    </location>
</feature>
<dbReference type="RefSeq" id="WP_058291405.1">
    <property type="nucleotide sequence ID" value="NZ_CYSD01000042.1"/>
</dbReference>
<sequence length="415" mass="44443">MTFWILAALVALAVAALLGLALLRHRQFDAEPAAAYDLRVYRAQLDEVDRDQARGVVSAEDGERLRTEIARRILAADAQMKAAATGDAQPRSFSRGAVVIMSAAIVAGSVALYAHLGSAGYGDLPLQARIAAAEERATDRPSQQEAEADMPPMPTPQVNPDYLNLVAQLRTTMEKRPEDPRGFQLLSEHEANLGNFKDAYEAKQRYIDLQGGDVDGQDFMQMAELMVLAAGGYVSPEAEDLIRRVLFAESSNGMARYYFGLLMGQIGRPDQGFNIWADTLKHGPAGAPWIRRIEAQMPEMAALAGVNYTPITPPAPAAAPFANSGPSQEDVAAAADMAPEDRMAMIQGMVQQLSDRLATEGGTAQDWARLIASLGVLGEKDRAAAILTEAQGQFAEDTQAMALLSAAAKSAGLSE</sequence>
<evidence type="ECO:0000313" key="3">
    <source>
        <dbReference type="EMBL" id="CUH81451.1"/>
    </source>
</evidence>
<dbReference type="NCBIfam" id="TIGR03142">
    <property type="entry name" value="cytochro_ccmI"/>
    <property type="match status" value="1"/>
</dbReference>
<dbReference type="STRING" id="928856.SAMN04488049_102266"/>
<dbReference type="OrthoDB" id="9815847at2"/>
<dbReference type="AlphaFoldDB" id="A0A0P1GI72"/>
<evidence type="ECO:0000256" key="1">
    <source>
        <dbReference type="ARBA" id="ARBA00022748"/>
    </source>
</evidence>
<gene>
    <name evidence="3" type="ORF">TRM7557_03430</name>
</gene>
<dbReference type="Proteomes" id="UP000052022">
    <property type="component" value="Unassembled WGS sequence"/>
</dbReference>
<keyword evidence="1" id="KW-0201">Cytochrome c-type biogenesis</keyword>
<proteinExistence type="predicted"/>
<keyword evidence="4" id="KW-1185">Reference proteome</keyword>
<reference evidence="3 4" key="1">
    <citation type="submission" date="2015-09" db="EMBL/GenBank/DDBJ databases">
        <authorList>
            <consortium name="Swine Surveillance"/>
        </authorList>
    </citation>
    <scope>NUCLEOTIDE SEQUENCE [LARGE SCALE GENOMIC DNA]</scope>
    <source>
        <strain evidence="3 4">CECT 7557</strain>
    </source>
</reference>
<dbReference type="Gene3D" id="1.25.40.10">
    <property type="entry name" value="Tetratricopeptide repeat domain"/>
    <property type="match status" value="1"/>
</dbReference>
<dbReference type="EMBL" id="CYSD01000042">
    <property type="protein sequence ID" value="CUH81451.1"/>
    <property type="molecule type" value="Genomic_DNA"/>
</dbReference>
<evidence type="ECO:0000313" key="4">
    <source>
        <dbReference type="Proteomes" id="UP000052022"/>
    </source>
</evidence>
<name>A0A0P1GI72_9RHOB</name>
<protein>
    <submittedName>
        <fullName evidence="3">Cytochrome c-type biogenesis protein CcmI</fullName>
    </submittedName>
</protein>